<dbReference type="Gene3D" id="3.40.250.10">
    <property type="entry name" value="Rhodanese-like domain"/>
    <property type="match status" value="2"/>
</dbReference>
<protein>
    <recommendedName>
        <fullName evidence="3">Sulfurtransferase</fullName>
    </recommendedName>
</protein>
<gene>
    <name evidence="5" type="ORF">ABGB03_07455</name>
</gene>
<dbReference type="CDD" id="cd01448">
    <property type="entry name" value="TST_Repeat_1"/>
    <property type="match status" value="1"/>
</dbReference>
<evidence type="ECO:0000256" key="2">
    <source>
        <dbReference type="ARBA" id="ARBA00022737"/>
    </source>
</evidence>
<evidence type="ECO:0000313" key="5">
    <source>
        <dbReference type="EMBL" id="XBG62742.1"/>
    </source>
</evidence>
<reference evidence="5" key="1">
    <citation type="submission" date="2024-05" db="EMBL/GenBank/DDBJ databases">
        <title>Pontimicrobium maritimus sp. nov., isolated form sea water.</title>
        <authorList>
            <person name="Muhammad N."/>
            <person name="Vuong T.Q."/>
            <person name="Han H.L."/>
            <person name="Kim S.-G."/>
        </authorList>
    </citation>
    <scope>NUCLEOTIDE SEQUENCE</scope>
    <source>
        <strain evidence="5">SW4</strain>
    </source>
</reference>
<dbReference type="PROSITE" id="PS00683">
    <property type="entry name" value="RHODANESE_2"/>
    <property type="match status" value="1"/>
</dbReference>
<dbReference type="InterPro" id="IPR001763">
    <property type="entry name" value="Rhodanese-like_dom"/>
</dbReference>
<dbReference type="RefSeq" id="WP_347926176.1">
    <property type="nucleotide sequence ID" value="NZ_CP157199.1"/>
</dbReference>
<organism evidence="5">
    <name type="scientific">Pontimicrobium sp. SW4</name>
    <dbReference type="NCBI Taxonomy" id="3153519"/>
    <lineage>
        <taxon>Bacteria</taxon>
        <taxon>Pseudomonadati</taxon>
        <taxon>Bacteroidota</taxon>
        <taxon>Flavobacteriia</taxon>
        <taxon>Flavobacteriales</taxon>
        <taxon>Flavobacteriaceae</taxon>
        <taxon>Pontimicrobium</taxon>
    </lineage>
</organism>
<proteinExistence type="predicted"/>
<dbReference type="InterPro" id="IPR045078">
    <property type="entry name" value="TST/MPST-like"/>
</dbReference>
<keyword evidence="1 3" id="KW-0808">Transferase</keyword>
<dbReference type="PANTHER" id="PTHR11364:SF27">
    <property type="entry name" value="SULFURTRANSFERASE"/>
    <property type="match status" value="1"/>
</dbReference>
<dbReference type="PANTHER" id="PTHR11364">
    <property type="entry name" value="THIOSULFATE SULFERTANSFERASE"/>
    <property type="match status" value="1"/>
</dbReference>
<dbReference type="CDD" id="cd01449">
    <property type="entry name" value="TST_Repeat_2"/>
    <property type="match status" value="1"/>
</dbReference>
<accession>A0AAU7BX31</accession>
<evidence type="ECO:0000256" key="1">
    <source>
        <dbReference type="ARBA" id="ARBA00022679"/>
    </source>
</evidence>
<dbReference type="EMBL" id="CP157199">
    <property type="protein sequence ID" value="XBG62742.1"/>
    <property type="molecule type" value="Genomic_DNA"/>
</dbReference>
<dbReference type="PROSITE" id="PS50206">
    <property type="entry name" value="RHODANESE_3"/>
    <property type="match status" value="2"/>
</dbReference>
<feature type="domain" description="Rhodanese" evidence="4">
    <location>
        <begin position="167"/>
        <end position="275"/>
    </location>
</feature>
<feature type="domain" description="Rhodanese" evidence="4">
    <location>
        <begin position="21"/>
        <end position="136"/>
    </location>
</feature>
<dbReference type="FunFam" id="3.40.250.10:FF:000001">
    <property type="entry name" value="Sulfurtransferase"/>
    <property type="match status" value="1"/>
</dbReference>
<evidence type="ECO:0000256" key="3">
    <source>
        <dbReference type="RuleBase" id="RU000507"/>
    </source>
</evidence>
<name>A0AAU7BX31_9FLAO</name>
<dbReference type="SMART" id="SM00450">
    <property type="entry name" value="RHOD"/>
    <property type="match status" value="2"/>
</dbReference>
<dbReference type="InterPro" id="IPR001307">
    <property type="entry name" value="Thiosulphate_STrfase_CS"/>
</dbReference>
<dbReference type="GO" id="GO:0004792">
    <property type="term" value="F:thiosulfate-cyanide sulfurtransferase activity"/>
    <property type="evidence" value="ECO:0007669"/>
    <property type="project" value="InterPro"/>
</dbReference>
<evidence type="ECO:0000259" key="4">
    <source>
        <dbReference type="PROSITE" id="PS50206"/>
    </source>
</evidence>
<dbReference type="InterPro" id="IPR036873">
    <property type="entry name" value="Rhodanese-like_dom_sf"/>
</dbReference>
<keyword evidence="2" id="KW-0677">Repeat</keyword>
<dbReference type="AlphaFoldDB" id="A0AAU7BX31"/>
<dbReference type="SUPFAM" id="SSF52821">
    <property type="entry name" value="Rhodanese/Cell cycle control phosphatase"/>
    <property type="match status" value="2"/>
</dbReference>
<sequence>MGSTSQFGSLVSVEWLHNHLNENNLLIFDASMNKVTDNKTDYESSQIPNTQFFDIKYVFSDTSAPFPNTVPSEEKFSREAQNLGVNNNCKIVVYDDKGIYSSARVWYLFKAFGFENVAVLDGGLPEWKSKGYNLETKKAHSKTKGNFIAKYNPKAFKFFNDIQKSSNNSKHLIIDARSENRFNGIVPEPREGLRSGSIPNSVNIPFSKLLDKNCFKSTKQIEEAFDIVNVKDEHLVFSCGSGITACILALGAELIGKKNVSVYDGSWTEYGTLTKE</sequence>
<dbReference type="Pfam" id="PF00581">
    <property type="entry name" value="Rhodanese"/>
    <property type="match status" value="2"/>
</dbReference>